<dbReference type="EMBL" id="DF846481">
    <property type="protein sequence ID" value="GAT50452.1"/>
    <property type="molecule type" value="Genomic_DNA"/>
</dbReference>
<sequence length="230" mass="23517">MPSSPAFARRQTSAGGLESAHDAAAETSHADTPSMTALKPGQTPKAPLRALPGFPSSCVLYASSLARHSGRGSLGQYSNPPCSDADCVGNDDDADLCMVDCVGSVACRRAPRRHVAGTEDGQYATEELQHGRRIGEPTSKGASVSVPLGMRGKLVLGQRPAELGEAVVDAVAGSISTSSTACPNLSSAFITSLPPGRRLAVIVVGTPSVGNGESPSGAATLYHLTRIPVR</sequence>
<evidence type="ECO:0000313" key="2">
    <source>
        <dbReference type="EMBL" id="GAT50452.1"/>
    </source>
</evidence>
<proteinExistence type="predicted"/>
<evidence type="ECO:0000313" key="3">
    <source>
        <dbReference type="Proteomes" id="UP000815677"/>
    </source>
</evidence>
<evidence type="ECO:0000256" key="1">
    <source>
        <dbReference type="SAM" id="MobiDB-lite"/>
    </source>
</evidence>
<keyword evidence="3" id="KW-1185">Reference proteome</keyword>
<protein>
    <submittedName>
        <fullName evidence="2">Uncharacterized protein</fullName>
    </submittedName>
</protein>
<gene>
    <name evidence="2" type="ORF">MCHLO_07694</name>
</gene>
<reference evidence="2" key="1">
    <citation type="submission" date="2014-09" db="EMBL/GenBank/DDBJ databases">
        <title>Genome sequence of the luminous mushroom Mycena chlorophos for searching fungal bioluminescence genes.</title>
        <authorList>
            <person name="Tanaka Y."/>
            <person name="Kasuga D."/>
            <person name="Oba Y."/>
            <person name="Hase S."/>
            <person name="Sato K."/>
            <person name="Oba Y."/>
            <person name="Sakakibara Y."/>
        </authorList>
    </citation>
    <scope>NUCLEOTIDE SEQUENCE</scope>
</reference>
<feature type="region of interest" description="Disordered" evidence="1">
    <location>
        <begin position="1"/>
        <end position="49"/>
    </location>
</feature>
<dbReference type="Proteomes" id="UP000815677">
    <property type="component" value="Unassembled WGS sequence"/>
</dbReference>
<name>A0ABQ0LIW8_MYCCL</name>
<organism evidence="2 3">
    <name type="scientific">Mycena chlorophos</name>
    <name type="common">Agaric fungus</name>
    <name type="synonym">Agaricus chlorophos</name>
    <dbReference type="NCBI Taxonomy" id="658473"/>
    <lineage>
        <taxon>Eukaryota</taxon>
        <taxon>Fungi</taxon>
        <taxon>Dikarya</taxon>
        <taxon>Basidiomycota</taxon>
        <taxon>Agaricomycotina</taxon>
        <taxon>Agaricomycetes</taxon>
        <taxon>Agaricomycetidae</taxon>
        <taxon>Agaricales</taxon>
        <taxon>Marasmiineae</taxon>
        <taxon>Mycenaceae</taxon>
        <taxon>Mycena</taxon>
    </lineage>
</organism>
<accession>A0ABQ0LIW8</accession>